<dbReference type="Proteomes" id="UP001139450">
    <property type="component" value="Unassembled WGS sequence"/>
</dbReference>
<keyword evidence="2" id="KW-1185">Reference proteome</keyword>
<name>A0A9X1X3R5_9SPHI</name>
<dbReference type="RefSeq" id="WP_245130255.1">
    <property type="nucleotide sequence ID" value="NZ_JALJEJ010000005.1"/>
</dbReference>
<comment type="caution">
    <text evidence="1">The sequence shown here is derived from an EMBL/GenBank/DDBJ whole genome shotgun (WGS) entry which is preliminary data.</text>
</comment>
<protein>
    <recommendedName>
        <fullName evidence="3">Lipoprotein</fullName>
    </recommendedName>
</protein>
<dbReference type="AlphaFoldDB" id="A0A9X1X3R5"/>
<proteinExistence type="predicted"/>
<sequence length="140" mass="15673">MKISVPVLLSTLMLFCACNNKGKPAEDKIDTAKKVNAVKPNTHLEGVWFDEEIKTDKGEQIAYEIVTRGEQTFIQVVAFKGKKLNVPDSPDLSPDATELKKQGEKFVSKQNANERYEIDKSGDLLIYDESGLVVRCKKLL</sequence>
<organism evidence="1 2">
    <name type="scientific">Mucilaginibacter straminoryzae</name>
    <dbReference type="NCBI Taxonomy" id="2932774"/>
    <lineage>
        <taxon>Bacteria</taxon>
        <taxon>Pseudomonadati</taxon>
        <taxon>Bacteroidota</taxon>
        <taxon>Sphingobacteriia</taxon>
        <taxon>Sphingobacteriales</taxon>
        <taxon>Sphingobacteriaceae</taxon>
        <taxon>Mucilaginibacter</taxon>
    </lineage>
</organism>
<dbReference type="PROSITE" id="PS51257">
    <property type="entry name" value="PROKAR_LIPOPROTEIN"/>
    <property type="match status" value="1"/>
</dbReference>
<dbReference type="EMBL" id="JALJEJ010000005">
    <property type="protein sequence ID" value="MCJ8210413.1"/>
    <property type="molecule type" value="Genomic_DNA"/>
</dbReference>
<reference evidence="1" key="1">
    <citation type="submission" date="2022-04" db="EMBL/GenBank/DDBJ databases">
        <title>Mucilaginibacter sp. RS28 isolated from freshwater.</title>
        <authorList>
            <person name="Ko S.-R."/>
        </authorList>
    </citation>
    <scope>NUCLEOTIDE SEQUENCE</scope>
    <source>
        <strain evidence="1">RS28</strain>
    </source>
</reference>
<evidence type="ECO:0008006" key="3">
    <source>
        <dbReference type="Google" id="ProtNLM"/>
    </source>
</evidence>
<evidence type="ECO:0000313" key="2">
    <source>
        <dbReference type="Proteomes" id="UP001139450"/>
    </source>
</evidence>
<evidence type="ECO:0000313" key="1">
    <source>
        <dbReference type="EMBL" id="MCJ8210413.1"/>
    </source>
</evidence>
<gene>
    <name evidence="1" type="ORF">MUY27_11900</name>
</gene>
<accession>A0A9X1X3R5</accession>